<dbReference type="GeneID" id="110717906"/>
<dbReference type="Proteomes" id="UP000596660">
    <property type="component" value="Unplaced"/>
</dbReference>
<reference evidence="2" key="1">
    <citation type="journal article" date="2017" name="Nature">
        <title>The genome of Chenopodium quinoa.</title>
        <authorList>
            <person name="Jarvis D.E."/>
            <person name="Ho Y.S."/>
            <person name="Lightfoot D.J."/>
            <person name="Schmoeckel S.M."/>
            <person name="Li B."/>
            <person name="Borm T.J.A."/>
            <person name="Ohyanagi H."/>
            <person name="Mineta K."/>
            <person name="Michell C.T."/>
            <person name="Saber N."/>
            <person name="Kharbatia N.M."/>
            <person name="Rupper R.R."/>
            <person name="Sharp A.R."/>
            <person name="Dally N."/>
            <person name="Boughton B.A."/>
            <person name="Woo Y.H."/>
            <person name="Gao G."/>
            <person name="Schijlen E.G.W.M."/>
            <person name="Guo X."/>
            <person name="Momin A.A."/>
            <person name="Negrao S."/>
            <person name="Al-Babili S."/>
            <person name="Gehring C."/>
            <person name="Roessner U."/>
            <person name="Jung C."/>
            <person name="Murphy K."/>
            <person name="Arold S.T."/>
            <person name="Gojobori T."/>
            <person name="van der Linden C.G."/>
            <person name="van Loo E.N."/>
            <person name="Jellen E.N."/>
            <person name="Maughan P.J."/>
            <person name="Tester M."/>
        </authorList>
    </citation>
    <scope>NUCLEOTIDE SEQUENCE [LARGE SCALE GENOMIC DNA]</scope>
    <source>
        <strain evidence="2">cv. PI 614886</strain>
    </source>
</reference>
<dbReference type="PANTHER" id="PTHR36709:SF1">
    <property type="entry name" value="OS02G0604100 PROTEIN"/>
    <property type="match status" value="1"/>
</dbReference>
<keyword evidence="3" id="KW-1185">Reference proteome</keyword>
<dbReference type="PANTHER" id="PTHR36709">
    <property type="entry name" value="OS02G0604100 PROTEIN"/>
    <property type="match status" value="1"/>
</dbReference>
<sequence>MAKFNEVQKKRRALISQNKRASHGDPYTKKLKRQTQLHSVSGKRKRKNLKKWRREQREAVEKGLITLGDVDMAPADEPAESKTTPAKFHLKKSVKLKHKQKRHKGRSESSKPAAEAARADAMVE</sequence>
<feature type="compositionally biased region" description="Low complexity" evidence="1">
    <location>
        <begin position="113"/>
        <end position="124"/>
    </location>
</feature>
<evidence type="ECO:0000256" key="1">
    <source>
        <dbReference type="SAM" id="MobiDB-lite"/>
    </source>
</evidence>
<feature type="compositionally biased region" description="Basic residues" evidence="1">
    <location>
        <begin position="92"/>
        <end position="105"/>
    </location>
</feature>
<dbReference type="Gramene" id="AUR62002059-RA">
    <property type="protein sequence ID" value="AUR62002059-RA:cds"/>
    <property type="gene ID" value="AUR62002059"/>
</dbReference>
<accession>A0A803KSQ1</accession>
<gene>
    <name evidence="2" type="primary">LOC110717906</name>
</gene>
<dbReference type="AlphaFoldDB" id="A0A803KSQ1"/>
<reference evidence="2" key="2">
    <citation type="submission" date="2021-03" db="UniProtKB">
        <authorList>
            <consortium name="EnsemblPlants"/>
        </authorList>
    </citation>
    <scope>IDENTIFICATION</scope>
</reference>
<evidence type="ECO:0000313" key="3">
    <source>
        <dbReference type="Proteomes" id="UP000596660"/>
    </source>
</evidence>
<dbReference type="OrthoDB" id="775892at2759"/>
<organism evidence="2 3">
    <name type="scientific">Chenopodium quinoa</name>
    <name type="common">Quinoa</name>
    <dbReference type="NCBI Taxonomy" id="63459"/>
    <lineage>
        <taxon>Eukaryota</taxon>
        <taxon>Viridiplantae</taxon>
        <taxon>Streptophyta</taxon>
        <taxon>Embryophyta</taxon>
        <taxon>Tracheophyta</taxon>
        <taxon>Spermatophyta</taxon>
        <taxon>Magnoliopsida</taxon>
        <taxon>eudicotyledons</taxon>
        <taxon>Gunneridae</taxon>
        <taxon>Pentapetalae</taxon>
        <taxon>Caryophyllales</taxon>
        <taxon>Chenopodiaceae</taxon>
        <taxon>Chenopodioideae</taxon>
        <taxon>Atripliceae</taxon>
        <taxon>Chenopodium</taxon>
    </lineage>
</organism>
<dbReference type="RefSeq" id="XP_021752385.1">
    <property type="nucleotide sequence ID" value="XM_021896693.1"/>
</dbReference>
<proteinExistence type="predicted"/>
<protein>
    <submittedName>
        <fullName evidence="2">Uncharacterized protein</fullName>
    </submittedName>
</protein>
<dbReference type="EnsemblPlants" id="AUR62002059-RA">
    <property type="protein sequence ID" value="AUR62002059-RA:cds"/>
    <property type="gene ID" value="AUR62002059"/>
</dbReference>
<feature type="region of interest" description="Disordered" evidence="1">
    <location>
        <begin position="1"/>
        <end position="56"/>
    </location>
</feature>
<dbReference type="KEGG" id="cqi:110717906"/>
<feature type="region of interest" description="Disordered" evidence="1">
    <location>
        <begin position="92"/>
        <end position="124"/>
    </location>
</feature>
<evidence type="ECO:0000313" key="2">
    <source>
        <dbReference type="EnsemblPlants" id="AUR62002059-RA:cds"/>
    </source>
</evidence>
<name>A0A803KSQ1_CHEQI</name>
<feature type="compositionally biased region" description="Basic residues" evidence="1">
    <location>
        <begin position="29"/>
        <end position="54"/>
    </location>
</feature>
<dbReference type="OMA" id="KTQDANR"/>